<evidence type="ECO:0000256" key="2">
    <source>
        <dbReference type="ARBA" id="ARBA00023015"/>
    </source>
</evidence>
<proteinExistence type="predicted"/>
<dbReference type="SUPFAM" id="SSF46955">
    <property type="entry name" value="Putative DNA-binding domain"/>
    <property type="match status" value="1"/>
</dbReference>
<evidence type="ECO:0000313" key="7">
    <source>
        <dbReference type="Proteomes" id="UP000190827"/>
    </source>
</evidence>
<feature type="domain" description="HTH merR-type" evidence="5">
    <location>
        <begin position="1"/>
        <end position="71"/>
    </location>
</feature>
<evidence type="ECO:0000313" key="6">
    <source>
        <dbReference type="EMBL" id="SKC70884.1"/>
    </source>
</evidence>
<dbReference type="PROSITE" id="PS50937">
    <property type="entry name" value="HTH_MERR_2"/>
    <property type="match status" value="1"/>
</dbReference>
<dbReference type="PANTHER" id="PTHR30204:SF69">
    <property type="entry name" value="MERR-FAMILY TRANSCRIPTIONAL REGULATOR"/>
    <property type="match status" value="1"/>
</dbReference>
<reference evidence="6 7" key="1">
    <citation type="submission" date="2017-02" db="EMBL/GenBank/DDBJ databases">
        <authorList>
            <person name="Varghese N."/>
            <person name="Submissions S."/>
        </authorList>
    </citation>
    <scope>NUCLEOTIDE SEQUENCE [LARGE SCALE GENOMIC DNA]</scope>
    <source>
        <strain evidence="6 7">VKM Ac-1787</strain>
    </source>
</reference>
<dbReference type="PANTHER" id="PTHR30204">
    <property type="entry name" value="REDOX-CYCLING DRUG-SENSING TRANSCRIPTIONAL ACTIVATOR SOXR"/>
    <property type="match status" value="1"/>
</dbReference>
<dbReference type="InterPro" id="IPR009061">
    <property type="entry name" value="DNA-bd_dom_put_sf"/>
</dbReference>
<protein>
    <submittedName>
        <fullName evidence="6">Transcriptional regulator, MerR family</fullName>
    </submittedName>
</protein>
<dbReference type="Proteomes" id="UP000190827">
    <property type="component" value="Unassembled WGS sequence"/>
</dbReference>
<dbReference type="EMBL" id="FUZO01000002">
    <property type="protein sequence ID" value="SKC70884.1"/>
    <property type="molecule type" value="Genomic_DNA"/>
</dbReference>
<keyword evidence="3" id="KW-0238">DNA-binding</keyword>
<comment type="caution">
    <text evidence="6">The sequence shown here is derived from an EMBL/GenBank/DDBJ whole genome shotgun (WGS) entry which is preliminary data.</text>
</comment>
<keyword evidence="2" id="KW-0805">Transcription regulation</keyword>
<dbReference type="Pfam" id="PF13411">
    <property type="entry name" value="MerR_1"/>
    <property type="match status" value="1"/>
</dbReference>
<dbReference type="InterPro" id="IPR000551">
    <property type="entry name" value="MerR-type_HTH_dom"/>
</dbReference>
<evidence type="ECO:0000256" key="1">
    <source>
        <dbReference type="ARBA" id="ARBA00022491"/>
    </source>
</evidence>
<evidence type="ECO:0000259" key="5">
    <source>
        <dbReference type="PROSITE" id="PS50937"/>
    </source>
</evidence>
<keyword evidence="7" id="KW-1185">Reference proteome</keyword>
<name>A0ABY1LPQ0_9MICO</name>
<evidence type="ECO:0000256" key="4">
    <source>
        <dbReference type="ARBA" id="ARBA00023163"/>
    </source>
</evidence>
<accession>A0ABY1LPQ0</accession>
<organism evidence="6 7">
    <name type="scientific">Plantibacter cousiniae</name>
    <name type="common">nom. nud.</name>
    <dbReference type="NCBI Taxonomy" id="199709"/>
    <lineage>
        <taxon>Bacteria</taxon>
        <taxon>Bacillati</taxon>
        <taxon>Actinomycetota</taxon>
        <taxon>Actinomycetes</taxon>
        <taxon>Micrococcales</taxon>
        <taxon>Microbacteriaceae</taxon>
        <taxon>Plantibacter</taxon>
    </lineage>
</organism>
<dbReference type="Gene3D" id="1.10.1660.10">
    <property type="match status" value="1"/>
</dbReference>
<dbReference type="RefSeq" id="WP_079706916.1">
    <property type="nucleotide sequence ID" value="NZ_FUZO01000002.1"/>
</dbReference>
<evidence type="ECO:0000256" key="3">
    <source>
        <dbReference type="ARBA" id="ARBA00023125"/>
    </source>
</evidence>
<dbReference type="SMART" id="SM00422">
    <property type="entry name" value="HTH_MERR"/>
    <property type="match status" value="1"/>
</dbReference>
<sequence>MRIGELARRTGLATSAIRFYEQRDMFSPGQVERRANGYRDYGPSAVRRLELIQAGRAAGFSLDEMRDRMRDWDTMPVSQRVDLLREQLEVIEERMQELARGRETVLAAIAGLSESDRSSG</sequence>
<keyword evidence="4" id="KW-0804">Transcription</keyword>
<dbReference type="InterPro" id="IPR047057">
    <property type="entry name" value="MerR_fam"/>
</dbReference>
<dbReference type="PROSITE" id="PS00552">
    <property type="entry name" value="HTH_MERR_1"/>
    <property type="match status" value="1"/>
</dbReference>
<gene>
    <name evidence="6" type="ORF">SAMN06295973_3256</name>
</gene>
<keyword evidence="1" id="KW-0678">Repressor</keyword>